<protein>
    <submittedName>
        <fullName evidence="3">PQQ-dependent sugar dehydrogenase</fullName>
    </submittedName>
</protein>
<feature type="domain" description="CBM2" evidence="2">
    <location>
        <begin position="390"/>
        <end position="498"/>
    </location>
</feature>
<dbReference type="SMART" id="SM00637">
    <property type="entry name" value="CBD_II"/>
    <property type="match status" value="1"/>
</dbReference>
<dbReference type="Pfam" id="PF07995">
    <property type="entry name" value="GSDH"/>
    <property type="match status" value="1"/>
</dbReference>
<organism evidence="3 4">
    <name type="scientific">Actinokineospora guangxiensis</name>
    <dbReference type="NCBI Taxonomy" id="1490288"/>
    <lineage>
        <taxon>Bacteria</taxon>
        <taxon>Bacillati</taxon>
        <taxon>Actinomycetota</taxon>
        <taxon>Actinomycetes</taxon>
        <taxon>Pseudonocardiales</taxon>
        <taxon>Pseudonocardiaceae</taxon>
        <taxon>Actinokineospora</taxon>
    </lineage>
</organism>
<sequence length="498" mass="52338">MRGPLRNAALAALLIGAAAVSIPPSQAAPTPPAATLSASAAGLALTVETAQLAFGLNRPTAIAAPHDGSKRLFITEKIGRVRVYHPDTGLAPDPLIDISAEVSVSGNERGLLGIAVDPADNTLYLAYTRISDNAVTLARYRDGALEEVLTQEHATYSNHNGGQIAFDNDGLLFWGIGDGGSSGDPFDAGQRLDTLLGKILRLDVSCETYCVPADNPFVDTPGARPEIWAHGLRNPWRFSVDPADNSLWIADVGQGTLEEVDHLRAGDGGANLGWSCREGTAVFDPTRCRDGETYVDPVFTYQTSVEGCAVIGGPVYRGARFADIADGVFLASDYCTNPAFAIKANADGSYTSARVGELPIQPTSFGTDADGEIYLVNDLPGQLHKVSFRSTAQTATCTVAYRVVDQWAANFRAEVTVTNTGAEPVSGWSLAWSFADGQRAGTAWNARISQQGQAVTARNADWNAQIAPGAAVTFGFLGTRSGDATAPAAFTLNGGACR</sequence>
<dbReference type="Proteomes" id="UP001596157">
    <property type="component" value="Unassembled WGS sequence"/>
</dbReference>
<dbReference type="PANTHER" id="PTHR19328">
    <property type="entry name" value="HEDGEHOG-INTERACTING PROTEIN"/>
    <property type="match status" value="1"/>
</dbReference>
<dbReference type="SUPFAM" id="SSF49384">
    <property type="entry name" value="Carbohydrate-binding domain"/>
    <property type="match status" value="1"/>
</dbReference>
<feature type="signal peptide" evidence="1">
    <location>
        <begin position="1"/>
        <end position="27"/>
    </location>
</feature>
<reference evidence="4" key="1">
    <citation type="journal article" date="2019" name="Int. J. Syst. Evol. Microbiol.">
        <title>The Global Catalogue of Microorganisms (GCM) 10K type strain sequencing project: providing services to taxonomists for standard genome sequencing and annotation.</title>
        <authorList>
            <consortium name="The Broad Institute Genomics Platform"/>
            <consortium name="The Broad Institute Genome Sequencing Center for Infectious Disease"/>
            <person name="Wu L."/>
            <person name="Ma J."/>
        </authorList>
    </citation>
    <scope>NUCLEOTIDE SEQUENCE [LARGE SCALE GENOMIC DNA]</scope>
    <source>
        <strain evidence="4">CCUG 59778</strain>
    </source>
</reference>
<evidence type="ECO:0000313" key="3">
    <source>
        <dbReference type="EMBL" id="MFC5289769.1"/>
    </source>
</evidence>
<dbReference type="InterPro" id="IPR011042">
    <property type="entry name" value="6-blade_b-propeller_TolB-like"/>
</dbReference>
<comment type="caution">
    <text evidence="3">The sequence shown here is derived from an EMBL/GenBank/DDBJ whole genome shotgun (WGS) entry which is preliminary data.</text>
</comment>
<dbReference type="InterPro" id="IPR008965">
    <property type="entry name" value="CBM2/CBM3_carb-bd_dom_sf"/>
</dbReference>
<dbReference type="Gene3D" id="2.60.40.290">
    <property type="match status" value="1"/>
</dbReference>
<dbReference type="InterPro" id="IPR012938">
    <property type="entry name" value="Glc/Sorbosone_DH"/>
</dbReference>
<dbReference type="EMBL" id="JBHSKF010000012">
    <property type="protein sequence ID" value="MFC5289769.1"/>
    <property type="molecule type" value="Genomic_DNA"/>
</dbReference>
<evidence type="ECO:0000256" key="1">
    <source>
        <dbReference type="SAM" id="SignalP"/>
    </source>
</evidence>
<keyword evidence="1" id="KW-0732">Signal</keyword>
<keyword evidence="4" id="KW-1185">Reference proteome</keyword>
<name>A0ABW0EUF8_9PSEU</name>
<gene>
    <name evidence="3" type="ORF">ACFPM7_22175</name>
</gene>
<feature type="chain" id="PRO_5046595978" evidence="1">
    <location>
        <begin position="28"/>
        <end position="498"/>
    </location>
</feature>
<dbReference type="Gene3D" id="2.120.10.30">
    <property type="entry name" value="TolB, C-terminal domain"/>
    <property type="match status" value="1"/>
</dbReference>
<dbReference type="InterPro" id="IPR012291">
    <property type="entry name" value="CBM2_carb-bd_dom_sf"/>
</dbReference>
<dbReference type="PROSITE" id="PS51173">
    <property type="entry name" value="CBM2"/>
    <property type="match status" value="1"/>
</dbReference>
<dbReference type="PANTHER" id="PTHR19328:SF75">
    <property type="entry name" value="ALDOSE SUGAR DEHYDROGENASE YLII"/>
    <property type="match status" value="1"/>
</dbReference>
<evidence type="ECO:0000259" key="2">
    <source>
        <dbReference type="PROSITE" id="PS51173"/>
    </source>
</evidence>
<evidence type="ECO:0000313" key="4">
    <source>
        <dbReference type="Proteomes" id="UP001596157"/>
    </source>
</evidence>
<dbReference type="InterPro" id="IPR001919">
    <property type="entry name" value="CBD2"/>
</dbReference>
<dbReference type="SUPFAM" id="SSF50952">
    <property type="entry name" value="Soluble quinoprotein glucose dehydrogenase"/>
    <property type="match status" value="1"/>
</dbReference>
<dbReference type="InterPro" id="IPR011041">
    <property type="entry name" value="Quinoprot_gluc/sorb_DH_b-prop"/>
</dbReference>
<proteinExistence type="predicted"/>
<dbReference type="Pfam" id="PF00553">
    <property type="entry name" value="CBM_2"/>
    <property type="match status" value="1"/>
</dbReference>
<accession>A0ABW0EUF8</accession>
<dbReference type="RefSeq" id="WP_378249621.1">
    <property type="nucleotide sequence ID" value="NZ_JBHSKF010000012.1"/>
</dbReference>